<gene>
    <name evidence="6" type="ORF">G4911_21235</name>
</gene>
<dbReference type="PANTHER" id="PTHR30629">
    <property type="entry name" value="PROPHAGE INTEGRASE"/>
    <property type="match status" value="1"/>
</dbReference>
<dbReference type="PROSITE" id="PS51898">
    <property type="entry name" value="TYR_RECOMBINASE"/>
    <property type="match status" value="1"/>
</dbReference>
<dbReference type="InterPro" id="IPR002104">
    <property type="entry name" value="Integrase_catalytic"/>
</dbReference>
<evidence type="ECO:0000256" key="2">
    <source>
        <dbReference type="ARBA" id="ARBA00022908"/>
    </source>
</evidence>
<dbReference type="GO" id="GO:0003677">
    <property type="term" value="F:DNA binding"/>
    <property type="evidence" value="ECO:0007669"/>
    <property type="project" value="UniProtKB-KW"/>
</dbReference>
<dbReference type="InterPro" id="IPR013762">
    <property type="entry name" value="Integrase-like_cat_sf"/>
</dbReference>
<dbReference type="Gene3D" id="1.10.150.130">
    <property type="match status" value="1"/>
</dbReference>
<dbReference type="GO" id="GO:0015074">
    <property type="term" value="P:DNA integration"/>
    <property type="evidence" value="ECO:0007669"/>
    <property type="project" value="UniProtKB-KW"/>
</dbReference>
<evidence type="ECO:0000313" key="6">
    <source>
        <dbReference type="EMBL" id="NEX77223.1"/>
    </source>
</evidence>
<dbReference type="InterPro" id="IPR010998">
    <property type="entry name" value="Integrase_recombinase_N"/>
</dbReference>
<dbReference type="EMBL" id="JAAIKZ010000051">
    <property type="protein sequence ID" value="NEX77223.1"/>
    <property type="molecule type" value="Genomic_DNA"/>
</dbReference>
<dbReference type="InterPro" id="IPR011010">
    <property type="entry name" value="DNA_brk_join_enz"/>
</dbReference>
<evidence type="ECO:0000256" key="4">
    <source>
        <dbReference type="ARBA" id="ARBA00023172"/>
    </source>
</evidence>
<dbReference type="AlphaFoldDB" id="A0AAW9YH71"/>
<dbReference type="InterPro" id="IPR050808">
    <property type="entry name" value="Phage_Integrase"/>
</dbReference>
<name>A0AAW9YH71_9GAMM</name>
<reference evidence="6 7" key="1">
    <citation type="submission" date="2020-02" db="EMBL/GenBank/DDBJ databases">
        <title>Genome sequencing of Aeromonas rivipollensis.</title>
        <authorList>
            <person name="Fono-Tamo Ubani E.K."/>
            <person name="Lekota K.E."/>
        </authorList>
    </citation>
    <scope>NUCLEOTIDE SEQUENCE [LARGE SCALE GENOMIC DNA]</scope>
    <source>
        <strain evidence="6 7">G87</strain>
    </source>
</reference>
<feature type="domain" description="Tyr recombinase" evidence="5">
    <location>
        <begin position="195"/>
        <end position="368"/>
    </location>
</feature>
<dbReference type="CDD" id="cd00796">
    <property type="entry name" value="INT_Rci_Hp1_C"/>
    <property type="match status" value="1"/>
</dbReference>
<comment type="caution">
    <text evidence="6">The sequence shown here is derived from an EMBL/GenBank/DDBJ whole genome shotgun (WGS) entry which is preliminary data.</text>
</comment>
<accession>A0AAW9YH71</accession>
<evidence type="ECO:0000256" key="3">
    <source>
        <dbReference type="ARBA" id="ARBA00023125"/>
    </source>
</evidence>
<dbReference type="Proteomes" id="UP000480681">
    <property type="component" value="Unassembled WGS sequence"/>
</dbReference>
<dbReference type="GO" id="GO:0006310">
    <property type="term" value="P:DNA recombination"/>
    <property type="evidence" value="ECO:0007669"/>
    <property type="project" value="UniProtKB-KW"/>
</dbReference>
<dbReference type="Gene3D" id="1.10.443.10">
    <property type="entry name" value="Intergrase catalytic core"/>
    <property type="match status" value="1"/>
</dbReference>
<evidence type="ECO:0000256" key="1">
    <source>
        <dbReference type="ARBA" id="ARBA00008857"/>
    </source>
</evidence>
<dbReference type="SUPFAM" id="SSF56349">
    <property type="entry name" value="DNA breaking-rejoining enzymes"/>
    <property type="match status" value="1"/>
</dbReference>
<dbReference type="PANTHER" id="PTHR30629:SF2">
    <property type="entry name" value="PROPHAGE INTEGRASE INTS-RELATED"/>
    <property type="match status" value="1"/>
</dbReference>
<organism evidence="6 7">
    <name type="scientific">Aeromonas rivipollensis</name>
    <dbReference type="NCBI Taxonomy" id="948519"/>
    <lineage>
        <taxon>Bacteria</taxon>
        <taxon>Pseudomonadati</taxon>
        <taxon>Pseudomonadota</taxon>
        <taxon>Gammaproteobacteria</taxon>
        <taxon>Aeromonadales</taxon>
        <taxon>Aeromonadaceae</taxon>
        <taxon>Aeromonas</taxon>
    </lineage>
</organism>
<comment type="similarity">
    <text evidence="1">Belongs to the 'phage' integrase family.</text>
</comment>
<keyword evidence="3" id="KW-0238">DNA-binding</keyword>
<keyword evidence="2" id="KW-0229">DNA integration</keyword>
<evidence type="ECO:0000313" key="7">
    <source>
        <dbReference type="Proteomes" id="UP000480681"/>
    </source>
</evidence>
<keyword evidence="4" id="KW-0233">DNA recombination</keyword>
<proteinExistence type="inferred from homology"/>
<sequence length="380" mass="43155">MPIIPLHFTRKTLDALPPPENGKQQEYKDVTHPQLRIMRYPSSLSFLFKTTHRYQPICETLGTYPYMSIQDARSVVYERMQALQSGTYSLGKNKRLDEVYQTLYLTDLKLNKRNTASELYKVKKYILPRFGDSKIGKIERQDIESFKLDLCAHLQPSSVNKILAALSRMFTLAVEHGYLASSPMNGVKRLKENNQRHRVLTTDERQGFITACNALQTPGANSLLLSLYTGMRIGEVLSIKNSNVHLDAGYLVLPLTKNGQQHVVPLSTSAIATIREQQEVFGIKDYLFFSPNRANAPLAYPRHAFERVCKHAGIQGLCIHDLRRSFATTLLQETGDLALAAQTLNHNSLETTRLYARYQVNELIEKINATQASWSSVHDR</sequence>
<dbReference type="RefSeq" id="WP_103260386.1">
    <property type="nucleotide sequence ID" value="NZ_JAAIKZ010000051.1"/>
</dbReference>
<protein>
    <submittedName>
        <fullName evidence="6">Site-specific integrase</fullName>
    </submittedName>
</protein>
<dbReference type="Pfam" id="PF00589">
    <property type="entry name" value="Phage_integrase"/>
    <property type="match status" value="1"/>
</dbReference>
<evidence type="ECO:0000259" key="5">
    <source>
        <dbReference type="PROSITE" id="PS51898"/>
    </source>
</evidence>